<evidence type="ECO:0000256" key="1">
    <source>
        <dbReference type="SAM" id="MobiDB-lite"/>
    </source>
</evidence>
<evidence type="ECO:0000313" key="3">
    <source>
        <dbReference type="Proteomes" id="UP000608513"/>
    </source>
</evidence>
<accession>A0A923MXZ7</accession>
<reference evidence="2" key="1">
    <citation type="submission" date="2020-08" db="EMBL/GenBank/DDBJ databases">
        <title>Ramlibacter sp. USB13 16S ribosomal RNA gene genome sequencing and assembly.</title>
        <authorList>
            <person name="Kang M."/>
        </authorList>
    </citation>
    <scope>NUCLEOTIDE SEQUENCE</scope>
    <source>
        <strain evidence="2">USB13</strain>
    </source>
</reference>
<comment type="caution">
    <text evidence="2">The sequence shown here is derived from an EMBL/GenBank/DDBJ whole genome shotgun (WGS) entry which is preliminary data.</text>
</comment>
<evidence type="ECO:0000313" key="2">
    <source>
        <dbReference type="EMBL" id="MBC5785767.1"/>
    </source>
</evidence>
<dbReference type="EMBL" id="JACORT010000012">
    <property type="protein sequence ID" value="MBC5785767.1"/>
    <property type="molecule type" value="Genomic_DNA"/>
</dbReference>
<dbReference type="RefSeq" id="WP_187078510.1">
    <property type="nucleotide sequence ID" value="NZ_JACORT010000012.1"/>
</dbReference>
<protein>
    <submittedName>
        <fullName evidence="2">Uncharacterized protein</fullName>
    </submittedName>
</protein>
<dbReference type="Proteomes" id="UP000608513">
    <property type="component" value="Unassembled WGS sequence"/>
</dbReference>
<sequence length="86" mass="10256">MDPKQRAQGMTEQNHGERLAQAEERIALALRRIEAQEARMRTRRMTQQEQERAEALLRSMRETLDLFRMHRDSLVRLIEVRKIGRG</sequence>
<keyword evidence="3" id="KW-1185">Reference proteome</keyword>
<organism evidence="2 3">
    <name type="scientific">Ramlibacter cellulosilyticus</name>
    <dbReference type="NCBI Taxonomy" id="2764187"/>
    <lineage>
        <taxon>Bacteria</taxon>
        <taxon>Pseudomonadati</taxon>
        <taxon>Pseudomonadota</taxon>
        <taxon>Betaproteobacteria</taxon>
        <taxon>Burkholderiales</taxon>
        <taxon>Comamonadaceae</taxon>
        <taxon>Ramlibacter</taxon>
    </lineage>
</organism>
<proteinExistence type="predicted"/>
<gene>
    <name evidence="2" type="ORF">H8N03_22695</name>
</gene>
<name>A0A923MXZ7_9BURK</name>
<dbReference type="AlphaFoldDB" id="A0A923MXZ7"/>
<feature type="region of interest" description="Disordered" evidence="1">
    <location>
        <begin position="1"/>
        <end position="20"/>
    </location>
</feature>